<dbReference type="AlphaFoldDB" id="A0A9P6N6Y4"/>
<accession>A0A9P6N6Y4</accession>
<organism evidence="1 2">
    <name type="scientific">Cronartium quercuum f. sp. fusiforme G11</name>
    <dbReference type="NCBI Taxonomy" id="708437"/>
    <lineage>
        <taxon>Eukaryota</taxon>
        <taxon>Fungi</taxon>
        <taxon>Dikarya</taxon>
        <taxon>Basidiomycota</taxon>
        <taxon>Pucciniomycotina</taxon>
        <taxon>Pucciniomycetes</taxon>
        <taxon>Pucciniales</taxon>
        <taxon>Coleosporiaceae</taxon>
        <taxon>Cronartium</taxon>
    </lineage>
</organism>
<dbReference type="EMBL" id="MU167451">
    <property type="protein sequence ID" value="KAG0140353.1"/>
    <property type="molecule type" value="Genomic_DNA"/>
</dbReference>
<comment type="caution">
    <text evidence="1">The sequence shown here is derived from an EMBL/GenBank/DDBJ whole genome shotgun (WGS) entry which is preliminary data.</text>
</comment>
<gene>
    <name evidence="1" type="ORF">CROQUDRAFT_366753</name>
</gene>
<proteinExistence type="predicted"/>
<sequence length="94" mass="10727">MIRFYFSHSGGSCVERHDLSQKGKRKCLLVFEWLKTFASVCTVVSPITASPMFESGQCGYITPGFPALHYTLREKRWREPGLRHRDESHGLAPV</sequence>
<keyword evidence="2" id="KW-1185">Reference proteome</keyword>
<evidence type="ECO:0000313" key="1">
    <source>
        <dbReference type="EMBL" id="KAG0140353.1"/>
    </source>
</evidence>
<reference evidence="1" key="1">
    <citation type="submission" date="2013-11" db="EMBL/GenBank/DDBJ databases">
        <title>Genome sequence of the fusiform rust pathogen reveals effectors for host alternation and coevolution with pine.</title>
        <authorList>
            <consortium name="DOE Joint Genome Institute"/>
            <person name="Smith K."/>
            <person name="Pendleton A."/>
            <person name="Kubisiak T."/>
            <person name="Anderson C."/>
            <person name="Salamov A."/>
            <person name="Aerts A."/>
            <person name="Riley R."/>
            <person name="Clum A."/>
            <person name="Lindquist E."/>
            <person name="Ence D."/>
            <person name="Campbell M."/>
            <person name="Kronenberg Z."/>
            <person name="Feau N."/>
            <person name="Dhillon B."/>
            <person name="Hamelin R."/>
            <person name="Burleigh J."/>
            <person name="Smith J."/>
            <person name="Yandell M."/>
            <person name="Nelson C."/>
            <person name="Grigoriev I."/>
            <person name="Davis J."/>
        </authorList>
    </citation>
    <scope>NUCLEOTIDE SEQUENCE</scope>
    <source>
        <strain evidence="1">G11</strain>
    </source>
</reference>
<protein>
    <submittedName>
        <fullName evidence="1">Uncharacterized protein</fullName>
    </submittedName>
</protein>
<evidence type="ECO:0000313" key="2">
    <source>
        <dbReference type="Proteomes" id="UP000886653"/>
    </source>
</evidence>
<name>A0A9P6N6Y4_9BASI</name>
<dbReference type="Proteomes" id="UP000886653">
    <property type="component" value="Unassembled WGS sequence"/>
</dbReference>